<comment type="pathway">
    <text evidence="3 19">Cofactor biosynthesis; adenosylcobalamin biosynthesis; adenosylcobalamin from cob(II)yrinate a,c-diamide: step 7/7.</text>
</comment>
<reference evidence="20 21" key="1">
    <citation type="journal article" date="2019" name="Int. J. Syst. Evol. Microbiol.">
        <title>The Global Catalogue of Microorganisms (GCM) 10K type strain sequencing project: providing services to taxonomists for standard genome sequencing and annotation.</title>
        <authorList>
            <consortium name="The Broad Institute Genomics Platform"/>
            <consortium name="The Broad Institute Genome Sequencing Center for Infectious Disease"/>
            <person name="Wu L."/>
            <person name="Ma J."/>
        </authorList>
    </citation>
    <scope>NUCLEOTIDE SEQUENCE [LARGE SCALE GENOMIC DNA]</scope>
    <source>
        <strain evidence="20 21">JCM 17504</strain>
    </source>
</reference>
<evidence type="ECO:0000256" key="13">
    <source>
        <dbReference type="ARBA" id="ARBA00023136"/>
    </source>
</evidence>
<dbReference type="Proteomes" id="UP001501729">
    <property type="component" value="Unassembled WGS sequence"/>
</dbReference>
<feature type="transmembrane region" description="Helical" evidence="19">
    <location>
        <begin position="133"/>
        <end position="154"/>
    </location>
</feature>
<evidence type="ECO:0000256" key="4">
    <source>
        <dbReference type="ARBA" id="ARBA00010561"/>
    </source>
</evidence>
<evidence type="ECO:0000256" key="8">
    <source>
        <dbReference type="ARBA" id="ARBA00022573"/>
    </source>
</evidence>
<comment type="similarity">
    <text evidence="4 19">Belongs to the CobS family.</text>
</comment>
<feature type="transmembrane region" description="Helical" evidence="19">
    <location>
        <begin position="103"/>
        <end position="127"/>
    </location>
</feature>
<sequence length="246" mass="25024">MVLTAVRGALGFLSRLPIGHDEAAWDAFRHTSAAFPLAGYVIGAFLAVPLLFPLPASIGAALFLVTVYGVTGINHIDGLADLGDAAVVHGAEKRRAVMKDTDVGVGALLAVSLLIAGLALAAVELVALPLGTIVAIVITAEVSAKLGMAGLAAFGSPAHEGLGSQLIEQTPRGFIIAVIVSIPAVALLWPPLVGIVTMSAGLLTTATVGQWSRSWLGGVSGDVFGAANELSRLVALHVGVVTWTLF</sequence>
<evidence type="ECO:0000256" key="11">
    <source>
        <dbReference type="ARBA" id="ARBA00022842"/>
    </source>
</evidence>
<dbReference type="HAMAP" id="MF_00719">
    <property type="entry name" value="CobS"/>
    <property type="match status" value="1"/>
</dbReference>
<keyword evidence="9 19" id="KW-0808">Transferase</keyword>
<protein>
    <recommendedName>
        <fullName evidence="6 19">Adenosylcobinamide-GDP ribazoletransferase</fullName>
        <ecNumber evidence="5 19">2.7.8.26</ecNumber>
    </recommendedName>
    <alternativeName>
        <fullName evidence="16 19">Cobalamin synthase</fullName>
    </alternativeName>
    <alternativeName>
        <fullName evidence="15 19">Cobalamin-5'-phosphate synthase</fullName>
    </alternativeName>
</protein>
<organism evidence="20 21">
    <name type="scientific">Haladaptatus pallidirubidus</name>
    <dbReference type="NCBI Taxonomy" id="1008152"/>
    <lineage>
        <taxon>Archaea</taxon>
        <taxon>Methanobacteriati</taxon>
        <taxon>Methanobacteriota</taxon>
        <taxon>Stenosarchaea group</taxon>
        <taxon>Halobacteria</taxon>
        <taxon>Halobacteriales</taxon>
        <taxon>Haladaptataceae</taxon>
        <taxon>Haladaptatus</taxon>
    </lineage>
</organism>
<dbReference type="PANTHER" id="PTHR34148:SF1">
    <property type="entry name" value="ADENOSYLCOBINAMIDE-GDP RIBAZOLETRANSFERASE"/>
    <property type="match status" value="1"/>
</dbReference>
<evidence type="ECO:0000256" key="12">
    <source>
        <dbReference type="ARBA" id="ARBA00022989"/>
    </source>
</evidence>
<evidence type="ECO:0000313" key="21">
    <source>
        <dbReference type="Proteomes" id="UP001501729"/>
    </source>
</evidence>
<evidence type="ECO:0000256" key="1">
    <source>
        <dbReference type="ARBA" id="ARBA00001946"/>
    </source>
</evidence>
<comment type="subcellular location">
    <subcellularLocation>
        <location evidence="2 19">Cell membrane</location>
        <topology evidence="2 19">Multi-pass membrane protein</topology>
    </subcellularLocation>
</comment>
<accession>A0AAV3UJJ2</accession>
<keyword evidence="11 19" id="KW-0460">Magnesium</keyword>
<feature type="transmembrane region" description="Helical" evidence="19">
    <location>
        <begin position="37"/>
        <end position="65"/>
    </location>
</feature>
<dbReference type="Pfam" id="PF02654">
    <property type="entry name" value="CobS"/>
    <property type="match status" value="1"/>
</dbReference>
<dbReference type="GO" id="GO:0008818">
    <property type="term" value="F:cobalamin 5'-phosphate synthase activity"/>
    <property type="evidence" value="ECO:0007669"/>
    <property type="project" value="UniProtKB-UniRule"/>
</dbReference>
<evidence type="ECO:0000256" key="7">
    <source>
        <dbReference type="ARBA" id="ARBA00022475"/>
    </source>
</evidence>
<evidence type="ECO:0000256" key="17">
    <source>
        <dbReference type="ARBA" id="ARBA00048623"/>
    </source>
</evidence>
<dbReference type="PANTHER" id="PTHR34148">
    <property type="entry name" value="ADENOSYLCOBINAMIDE-GDP RIBAZOLETRANSFERASE"/>
    <property type="match status" value="1"/>
</dbReference>
<evidence type="ECO:0000256" key="18">
    <source>
        <dbReference type="ARBA" id="ARBA00049504"/>
    </source>
</evidence>
<keyword evidence="21" id="KW-1185">Reference proteome</keyword>
<dbReference type="NCBIfam" id="TIGR00317">
    <property type="entry name" value="cobS"/>
    <property type="match status" value="1"/>
</dbReference>
<keyword evidence="7 19" id="KW-1003">Cell membrane</keyword>
<keyword evidence="10 19" id="KW-0812">Transmembrane</keyword>
<dbReference type="EMBL" id="BAABKX010000013">
    <property type="protein sequence ID" value="GAA5053646.1"/>
    <property type="molecule type" value="Genomic_DNA"/>
</dbReference>
<dbReference type="EC" id="2.7.8.26" evidence="5 19"/>
<evidence type="ECO:0000256" key="9">
    <source>
        <dbReference type="ARBA" id="ARBA00022679"/>
    </source>
</evidence>
<comment type="caution">
    <text evidence="20">The sequence shown here is derived from an EMBL/GenBank/DDBJ whole genome shotgun (WGS) entry which is preliminary data.</text>
</comment>
<name>A0AAV3UJJ2_9EURY</name>
<dbReference type="GO" id="GO:0009236">
    <property type="term" value="P:cobalamin biosynthetic process"/>
    <property type="evidence" value="ECO:0007669"/>
    <property type="project" value="UniProtKB-UniRule"/>
</dbReference>
<keyword evidence="13 19" id="KW-0472">Membrane</keyword>
<dbReference type="GeneID" id="68616830"/>
<dbReference type="GO" id="GO:0051073">
    <property type="term" value="F:adenosylcobinamide-GDP ribazoletransferase activity"/>
    <property type="evidence" value="ECO:0007669"/>
    <property type="project" value="UniProtKB-UniRule"/>
</dbReference>
<keyword evidence="8 19" id="KW-0169">Cobalamin biosynthesis</keyword>
<dbReference type="AlphaFoldDB" id="A0AAV3UJJ2"/>
<feature type="transmembrane region" description="Helical" evidence="19">
    <location>
        <begin position="174"/>
        <end position="192"/>
    </location>
</feature>
<proteinExistence type="inferred from homology"/>
<evidence type="ECO:0000256" key="5">
    <source>
        <dbReference type="ARBA" id="ARBA00013200"/>
    </source>
</evidence>
<dbReference type="GO" id="GO:0005886">
    <property type="term" value="C:plasma membrane"/>
    <property type="evidence" value="ECO:0007669"/>
    <property type="project" value="UniProtKB-SubCell"/>
</dbReference>
<comment type="cofactor">
    <cofactor evidence="1 19">
        <name>Mg(2+)</name>
        <dbReference type="ChEBI" id="CHEBI:18420"/>
    </cofactor>
</comment>
<keyword evidence="12 19" id="KW-1133">Transmembrane helix</keyword>
<evidence type="ECO:0000256" key="3">
    <source>
        <dbReference type="ARBA" id="ARBA00004663"/>
    </source>
</evidence>
<evidence type="ECO:0000256" key="10">
    <source>
        <dbReference type="ARBA" id="ARBA00022692"/>
    </source>
</evidence>
<dbReference type="InterPro" id="IPR003805">
    <property type="entry name" value="CobS"/>
</dbReference>
<evidence type="ECO:0000256" key="15">
    <source>
        <dbReference type="ARBA" id="ARBA00032605"/>
    </source>
</evidence>
<comment type="catalytic activity">
    <reaction evidence="18 19">
        <text>alpha-ribazole 5'-phosphate + adenosylcob(III)inamide-GDP = adenosylcob(III)alamin 5'-phosphate + GMP + H(+)</text>
        <dbReference type="Rhea" id="RHEA:23560"/>
        <dbReference type="ChEBI" id="CHEBI:15378"/>
        <dbReference type="ChEBI" id="CHEBI:57918"/>
        <dbReference type="ChEBI" id="CHEBI:58115"/>
        <dbReference type="ChEBI" id="CHEBI:60487"/>
        <dbReference type="ChEBI" id="CHEBI:60493"/>
        <dbReference type="EC" id="2.7.8.26"/>
    </reaction>
</comment>
<evidence type="ECO:0000256" key="2">
    <source>
        <dbReference type="ARBA" id="ARBA00004651"/>
    </source>
</evidence>
<evidence type="ECO:0000256" key="16">
    <source>
        <dbReference type="ARBA" id="ARBA00032853"/>
    </source>
</evidence>
<evidence type="ECO:0000256" key="19">
    <source>
        <dbReference type="HAMAP-Rule" id="MF_00719"/>
    </source>
</evidence>
<dbReference type="RefSeq" id="WP_227778514.1">
    <property type="nucleotide sequence ID" value="NZ_BAABKX010000013.1"/>
</dbReference>
<comment type="function">
    <text evidence="14 19">Joins adenosylcobinamide-GDP and alpha-ribazole to generate adenosylcobalamin (Ado-cobalamin). Also synthesizes adenosylcobalamin 5'-phosphate from adenosylcobinamide-GDP and alpha-ribazole 5'-phosphate.</text>
</comment>
<evidence type="ECO:0000256" key="6">
    <source>
        <dbReference type="ARBA" id="ARBA00015850"/>
    </source>
</evidence>
<evidence type="ECO:0000256" key="14">
    <source>
        <dbReference type="ARBA" id="ARBA00025228"/>
    </source>
</evidence>
<gene>
    <name evidence="19 20" type="primary">cobS</name>
    <name evidence="20" type="ORF">GCM10025751_31170</name>
</gene>
<comment type="catalytic activity">
    <reaction evidence="17 19">
        <text>alpha-ribazole + adenosylcob(III)inamide-GDP = adenosylcob(III)alamin + GMP + H(+)</text>
        <dbReference type="Rhea" id="RHEA:16049"/>
        <dbReference type="ChEBI" id="CHEBI:10329"/>
        <dbReference type="ChEBI" id="CHEBI:15378"/>
        <dbReference type="ChEBI" id="CHEBI:18408"/>
        <dbReference type="ChEBI" id="CHEBI:58115"/>
        <dbReference type="ChEBI" id="CHEBI:60487"/>
        <dbReference type="EC" id="2.7.8.26"/>
    </reaction>
</comment>
<evidence type="ECO:0000313" key="20">
    <source>
        <dbReference type="EMBL" id="GAA5053646.1"/>
    </source>
</evidence>